<dbReference type="Gene3D" id="3.40.710.10">
    <property type="entry name" value="DD-peptidase/beta-lactamase superfamily"/>
    <property type="match status" value="1"/>
</dbReference>
<dbReference type="PANTHER" id="PTHR46825">
    <property type="entry name" value="D-ALANYL-D-ALANINE-CARBOXYPEPTIDASE/ENDOPEPTIDASE AMPH"/>
    <property type="match status" value="1"/>
</dbReference>
<feature type="region of interest" description="Disordered" evidence="1">
    <location>
        <begin position="44"/>
        <end position="67"/>
    </location>
</feature>
<protein>
    <submittedName>
        <fullName evidence="4">CubicO group peptidase, beta-lactamase class C family</fullName>
    </submittedName>
</protein>
<dbReference type="EMBL" id="FZNW01000010">
    <property type="protein sequence ID" value="SNR56733.1"/>
    <property type="molecule type" value="Genomic_DNA"/>
</dbReference>
<evidence type="ECO:0000259" key="3">
    <source>
        <dbReference type="Pfam" id="PF24491"/>
    </source>
</evidence>
<dbReference type="InterPro" id="IPR001466">
    <property type="entry name" value="Beta-lactam-related"/>
</dbReference>
<keyword evidence="5" id="KW-1185">Reference proteome</keyword>
<gene>
    <name evidence="4" type="ORF">SAMN06265360_11097</name>
</gene>
<sequence>MARMLPTTEFALLRRIATEQATGRAPSLVAAVVRDGKITWSGARGYLDGPGDGSGDGPRTAQRVEPDNDTQYRIGSITKPFIALLVLRLRDEGALELNDPLERHLPGTELGHLTVARLLTHTSGLTAESPGEWWERSPGTDWSELASRLDSGSLKLRPGGRFHYSNVGYGTLGELVARHRGTSWLDALRAEILTPLGMHRTDAHPHGRHATGWAVHPFADVVLPEPAHDAGAMAPAGQLWSTVTDLARFVALVGGHTGGVLRPDTIAEMREVAAVDSSDAWIAGYGLGFQLVRHQGRILAGHTGSMPGFLASAMIDPATGTGALAMANTTSGPAILGLVLDLVGLADEHEPVLPAPWQPAHVDPALLELTGLWHWGPTPFHVRALPEGWLDLSPASGKGRASRFRPLGEDRWEGLDGYYSGETLRVGRDTDGTPRHLELATFVFTRTPYDPRAPIPGGVDERGWRA</sequence>
<organism evidence="4 5">
    <name type="scientific">Haloechinothrix alba</name>
    <dbReference type="NCBI Taxonomy" id="664784"/>
    <lineage>
        <taxon>Bacteria</taxon>
        <taxon>Bacillati</taxon>
        <taxon>Actinomycetota</taxon>
        <taxon>Actinomycetes</taxon>
        <taxon>Pseudonocardiales</taxon>
        <taxon>Pseudonocardiaceae</taxon>
        <taxon>Haloechinothrix</taxon>
    </lineage>
</organism>
<dbReference type="Pfam" id="PF24491">
    <property type="entry name" value="DUF7586"/>
    <property type="match status" value="1"/>
</dbReference>
<evidence type="ECO:0000256" key="1">
    <source>
        <dbReference type="SAM" id="MobiDB-lite"/>
    </source>
</evidence>
<reference evidence="4 5" key="1">
    <citation type="submission" date="2017-06" db="EMBL/GenBank/DDBJ databases">
        <authorList>
            <person name="Kim H.J."/>
            <person name="Triplett B.A."/>
        </authorList>
    </citation>
    <scope>NUCLEOTIDE SEQUENCE [LARGE SCALE GENOMIC DNA]</scope>
    <source>
        <strain evidence="4 5">DSM 45207</strain>
    </source>
</reference>
<dbReference type="InterPro" id="IPR050491">
    <property type="entry name" value="AmpC-like"/>
</dbReference>
<proteinExistence type="predicted"/>
<dbReference type="Proteomes" id="UP000198348">
    <property type="component" value="Unassembled WGS sequence"/>
</dbReference>
<dbReference type="AlphaFoldDB" id="A0A238XE36"/>
<dbReference type="PANTHER" id="PTHR46825:SF7">
    <property type="entry name" value="D-ALANYL-D-ALANINE CARBOXYPEPTIDASE"/>
    <property type="match status" value="1"/>
</dbReference>
<dbReference type="InterPro" id="IPR056008">
    <property type="entry name" value="DUF7586"/>
</dbReference>
<dbReference type="Pfam" id="PF00144">
    <property type="entry name" value="Beta-lactamase"/>
    <property type="match status" value="1"/>
</dbReference>
<name>A0A238XE36_9PSEU</name>
<dbReference type="SUPFAM" id="SSF56601">
    <property type="entry name" value="beta-lactamase/transpeptidase-like"/>
    <property type="match status" value="1"/>
</dbReference>
<feature type="domain" description="DUF7586" evidence="3">
    <location>
        <begin position="362"/>
        <end position="446"/>
    </location>
</feature>
<evidence type="ECO:0000259" key="2">
    <source>
        <dbReference type="Pfam" id="PF00144"/>
    </source>
</evidence>
<accession>A0A238XE36</accession>
<evidence type="ECO:0000313" key="4">
    <source>
        <dbReference type="EMBL" id="SNR56733.1"/>
    </source>
</evidence>
<evidence type="ECO:0000313" key="5">
    <source>
        <dbReference type="Proteomes" id="UP000198348"/>
    </source>
</evidence>
<dbReference type="InterPro" id="IPR012338">
    <property type="entry name" value="Beta-lactam/transpept-like"/>
</dbReference>
<feature type="domain" description="Beta-lactamase-related" evidence="2">
    <location>
        <begin position="15"/>
        <end position="332"/>
    </location>
</feature>